<feature type="compositionally biased region" description="Polar residues" evidence="1">
    <location>
        <begin position="137"/>
        <end position="150"/>
    </location>
</feature>
<protein>
    <submittedName>
        <fullName evidence="2">Uncharacterized protein</fullName>
    </submittedName>
</protein>
<feature type="region of interest" description="Disordered" evidence="1">
    <location>
        <begin position="115"/>
        <end position="150"/>
    </location>
</feature>
<gene>
    <name evidence="2" type="ORF">AQI88_10135</name>
</gene>
<accession>A0A101NP58</accession>
<feature type="compositionally biased region" description="Polar residues" evidence="1">
    <location>
        <begin position="35"/>
        <end position="50"/>
    </location>
</feature>
<evidence type="ECO:0000313" key="2">
    <source>
        <dbReference type="EMBL" id="KUM96840.1"/>
    </source>
</evidence>
<name>A0A101NP58_9ACTN</name>
<feature type="compositionally biased region" description="Low complexity" evidence="1">
    <location>
        <begin position="115"/>
        <end position="132"/>
    </location>
</feature>
<proteinExistence type="predicted"/>
<dbReference type="AlphaFoldDB" id="A0A101NP58"/>
<feature type="compositionally biased region" description="Low complexity" evidence="1">
    <location>
        <begin position="66"/>
        <end position="85"/>
    </location>
</feature>
<sequence length="150" mass="15952">MRLTGGLGLPLSSWAIRQLIRDSEPWSAPGGRISTMPSTTYSDSRPSTSVETRRWYSPRASAGGVTAPPDSGSSTGSGTPSGRSQTRNRGRSAHLPGVWVTLSGIRSPAVHTSESYWTASSSTSAATGSRRAPLVRSYTSNRYRGSSRFT</sequence>
<keyword evidence="3" id="KW-1185">Reference proteome</keyword>
<dbReference type="Proteomes" id="UP000054241">
    <property type="component" value="Unassembled WGS sequence"/>
</dbReference>
<organism evidence="2 3">
    <name type="scientific">Streptomyces cellostaticus</name>
    <dbReference type="NCBI Taxonomy" id="67285"/>
    <lineage>
        <taxon>Bacteria</taxon>
        <taxon>Bacillati</taxon>
        <taxon>Actinomycetota</taxon>
        <taxon>Actinomycetes</taxon>
        <taxon>Kitasatosporales</taxon>
        <taxon>Streptomycetaceae</taxon>
        <taxon>Streptomyces</taxon>
    </lineage>
</organism>
<reference evidence="2 3" key="1">
    <citation type="submission" date="2015-10" db="EMBL/GenBank/DDBJ databases">
        <title>Draft genome sequence of Streptomyces cellostaticus DSM 40189, type strain for the species Streptomyces cellostaticus.</title>
        <authorList>
            <person name="Ruckert C."/>
            <person name="Winkler A."/>
            <person name="Kalinowski J."/>
            <person name="Kampfer P."/>
            <person name="Glaeser S."/>
        </authorList>
    </citation>
    <scope>NUCLEOTIDE SEQUENCE [LARGE SCALE GENOMIC DNA]</scope>
    <source>
        <strain evidence="2 3">DSM 40189</strain>
    </source>
</reference>
<dbReference type="EMBL" id="LMWL01000015">
    <property type="protein sequence ID" value="KUM96840.1"/>
    <property type="molecule type" value="Genomic_DNA"/>
</dbReference>
<comment type="caution">
    <text evidence="2">The sequence shown here is derived from an EMBL/GenBank/DDBJ whole genome shotgun (WGS) entry which is preliminary data.</text>
</comment>
<feature type="region of interest" description="Disordered" evidence="1">
    <location>
        <begin position="24"/>
        <end position="95"/>
    </location>
</feature>
<evidence type="ECO:0000313" key="3">
    <source>
        <dbReference type="Proteomes" id="UP000054241"/>
    </source>
</evidence>
<evidence type="ECO:0000256" key="1">
    <source>
        <dbReference type="SAM" id="MobiDB-lite"/>
    </source>
</evidence>